<feature type="transmembrane region" description="Helical" evidence="6">
    <location>
        <begin position="223"/>
        <end position="244"/>
    </location>
</feature>
<dbReference type="PANTHER" id="PTHR43701:SF2">
    <property type="entry name" value="MEMBRANE TRANSPORTER PROTEIN YJNA-RELATED"/>
    <property type="match status" value="1"/>
</dbReference>
<reference evidence="7 8" key="1">
    <citation type="journal article" date="2015" name="Genome Announc.">
        <title>Genome sequencing of 18 francisella strains to aid in assay development and testing.</title>
        <authorList>
            <person name="Johnson S.L."/>
            <person name="Daligault H.E."/>
            <person name="Davenport K.W."/>
            <person name="Coyne S.R."/>
            <person name="Frey K.G."/>
            <person name="Koroleva G.I."/>
            <person name="Broomall S.M."/>
            <person name="Bishop-Lilly K.A."/>
            <person name="Bruce D.C."/>
            <person name="Chertkov O."/>
            <person name="Freitas T."/>
            <person name="Jaissle J."/>
            <person name="Ladner J.T."/>
            <person name="Rosenzweig C.N."/>
            <person name="Gibbons H.S."/>
            <person name="Palacios G.F."/>
            <person name="Redden C.L."/>
            <person name="Xu Y."/>
            <person name="Minogue T.D."/>
            <person name="Chain P.S."/>
        </authorList>
    </citation>
    <scope>NUCLEOTIDE SEQUENCE [LARGE SCALE GENOMIC DNA]</scope>
    <source>
        <strain evidence="7 8">GA01-2794</strain>
    </source>
</reference>
<feature type="transmembrane region" description="Helical" evidence="6">
    <location>
        <begin position="189"/>
        <end position="211"/>
    </location>
</feature>
<accession>A0A0B6D7X4</accession>
<evidence type="ECO:0000313" key="7">
    <source>
        <dbReference type="EMBL" id="AJI53758.1"/>
    </source>
</evidence>
<keyword evidence="5 6" id="KW-0472">Membrane</keyword>
<gene>
    <name evidence="7" type="ORF">LA55_1388</name>
</gene>
<feature type="transmembrane region" description="Helical" evidence="6">
    <location>
        <begin position="6"/>
        <end position="38"/>
    </location>
</feature>
<feature type="transmembrane region" description="Helical" evidence="6">
    <location>
        <begin position="111"/>
        <end position="129"/>
    </location>
</feature>
<protein>
    <recommendedName>
        <fullName evidence="6">Probable membrane transporter protein</fullName>
    </recommendedName>
</protein>
<evidence type="ECO:0000256" key="6">
    <source>
        <dbReference type="RuleBase" id="RU363041"/>
    </source>
</evidence>
<dbReference type="KEGG" id="fpz:LA55_1388"/>
<evidence type="ECO:0000256" key="5">
    <source>
        <dbReference type="ARBA" id="ARBA00023136"/>
    </source>
</evidence>
<evidence type="ECO:0000256" key="4">
    <source>
        <dbReference type="ARBA" id="ARBA00022989"/>
    </source>
</evidence>
<comment type="subcellular location">
    <subcellularLocation>
        <location evidence="6">Cell membrane</location>
        <topology evidence="6">Multi-pass membrane protein</topology>
    </subcellularLocation>
    <subcellularLocation>
        <location evidence="1">Membrane</location>
        <topology evidence="1">Multi-pass membrane protein</topology>
    </subcellularLocation>
</comment>
<dbReference type="PANTHER" id="PTHR43701">
    <property type="entry name" value="MEMBRANE TRANSPORTER PROTEIN MJ0441-RELATED"/>
    <property type="match status" value="1"/>
</dbReference>
<feature type="transmembrane region" description="Helical" evidence="6">
    <location>
        <begin position="256"/>
        <end position="271"/>
    </location>
</feature>
<feature type="transmembrane region" description="Helical" evidence="6">
    <location>
        <begin position="78"/>
        <end position="104"/>
    </location>
</feature>
<name>A0A0B6D7X4_9GAMM</name>
<dbReference type="GO" id="GO:0005886">
    <property type="term" value="C:plasma membrane"/>
    <property type="evidence" value="ECO:0007669"/>
    <property type="project" value="UniProtKB-SubCell"/>
</dbReference>
<dbReference type="AlphaFoldDB" id="A0A0B6D7X4"/>
<organism evidence="7 8">
    <name type="scientific">Francisella philomiragia</name>
    <dbReference type="NCBI Taxonomy" id="28110"/>
    <lineage>
        <taxon>Bacteria</taxon>
        <taxon>Pseudomonadati</taxon>
        <taxon>Pseudomonadota</taxon>
        <taxon>Gammaproteobacteria</taxon>
        <taxon>Thiotrichales</taxon>
        <taxon>Francisellaceae</taxon>
        <taxon>Francisella</taxon>
    </lineage>
</organism>
<evidence type="ECO:0000313" key="8">
    <source>
        <dbReference type="Proteomes" id="UP000031830"/>
    </source>
</evidence>
<keyword evidence="3 6" id="KW-0812">Transmembrane</keyword>
<evidence type="ECO:0000256" key="3">
    <source>
        <dbReference type="ARBA" id="ARBA00022692"/>
    </source>
</evidence>
<feature type="transmembrane region" description="Helical" evidence="6">
    <location>
        <begin position="45"/>
        <end position="66"/>
    </location>
</feature>
<evidence type="ECO:0000256" key="1">
    <source>
        <dbReference type="ARBA" id="ARBA00004141"/>
    </source>
</evidence>
<comment type="similarity">
    <text evidence="2 6">Belongs to the 4-toluene sulfonate uptake permease (TSUP) (TC 2.A.102) family.</text>
</comment>
<dbReference type="OrthoDB" id="457670at2"/>
<keyword evidence="6" id="KW-1003">Cell membrane</keyword>
<dbReference type="RefSeq" id="WP_044526494.1">
    <property type="nucleotide sequence ID" value="NZ_CP009440.1"/>
</dbReference>
<feature type="transmembrane region" description="Helical" evidence="6">
    <location>
        <begin position="149"/>
        <end position="177"/>
    </location>
</feature>
<evidence type="ECO:0000256" key="2">
    <source>
        <dbReference type="ARBA" id="ARBA00009142"/>
    </source>
</evidence>
<dbReference type="EMBL" id="CP009440">
    <property type="protein sequence ID" value="AJI53758.1"/>
    <property type="molecule type" value="Genomic_DNA"/>
</dbReference>
<sequence>MFVIVLSFVLVGILVGVLAGMFGFGGGLIVVPAIVTFISIHEPIFVSNSMHIAVATSLFVMFFTSIKTTYAHYKANNIIWSIALKLKMGLIVGTVLGAAIASYLSSSLLESLFIIFLIYTVIKLVLKMLNSAKSEADEYCNNIDKPLPILLYIYGLFTGFVSVVLGIGGSIIIVPFLRGRNYRLTTAAAIASSIVPFLALFGAISYIIAGYGLSNLPDYCLGFVYLPVAISLIIGSFIGVSIGVNLSGKISQKLQNWAYLVIMLIILTVMIL</sequence>
<dbReference type="Pfam" id="PF01925">
    <property type="entry name" value="TauE"/>
    <property type="match status" value="1"/>
</dbReference>
<dbReference type="Proteomes" id="UP000031830">
    <property type="component" value="Chromosome"/>
</dbReference>
<proteinExistence type="inferred from homology"/>
<keyword evidence="4 6" id="KW-1133">Transmembrane helix</keyword>
<dbReference type="InterPro" id="IPR051598">
    <property type="entry name" value="TSUP/Inactive_protease-like"/>
</dbReference>
<dbReference type="InterPro" id="IPR002781">
    <property type="entry name" value="TM_pro_TauE-like"/>
</dbReference>